<dbReference type="EMBL" id="JANPWB010000011">
    <property type="protein sequence ID" value="KAJ1122400.1"/>
    <property type="molecule type" value="Genomic_DNA"/>
</dbReference>
<dbReference type="Proteomes" id="UP001066276">
    <property type="component" value="Chromosome 7"/>
</dbReference>
<reference evidence="2" key="1">
    <citation type="journal article" date="2022" name="bioRxiv">
        <title>Sequencing and chromosome-scale assembly of the giantPleurodeles waltlgenome.</title>
        <authorList>
            <person name="Brown T."/>
            <person name="Elewa A."/>
            <person name="Iarovenko S."/>
            <person name="Subramanian E."/>
            <person name="Araus A.J."/>
            <person name="Petzold A."/>
            <person name="Susuki M."/>
            <person name="Suzuki K.-i.T."/>
            <person name="Hayashi T."/>
            <person name="Toyoda A."/>
            <person name="Oliveira C."/>
            <person name="Osipova E."/>
            <person name="Leigh N.D."/>
            <person name="Simon A."/>
            <person name="Yun M.H."/>
        </authorList>
    </citation>
    <scope>NUCLEOTIDE SEQUENCE</scope>
    <source>
        <strain evidence="2">20211129_DDA</strain>
        <tissue evidence="2">Liver</tissue>
    </source>
</reference>
<dbReference type="AlphaFoldDB" id="A0AAV7P284"/>
<feature type="compositionally biased region" description="Basic residues" evidence="1">
    <location>
        <begin position="115"/>
        <end position="125"/>
    </location>
</feature>
<protein>
    <submittedName>
        <fullName evidence="2">Uncharacterized protein</fullName>
    </submittedName>
</protein>
<feature type="region of interest" description="Disordered" evidence="1">
    <location>
        <begin position="35"/>
        <end position="205"/>
    </location>
</feature>
<evidence type="ECO:0000313" key="3">
    <source>
        <dbReference type="Proteomes" id="UP001066276"/>
    </source>
</evidence>
<sequence>MDTPNRLPRIQTSDLQVAMRLLQWVHYLTKPPVRLRKRRRAPALTGTPPQSAGRQKPPVHLRNQRKATTVSGAPEATGASTHPQEGHHSQWGARSHRCVNAPAGGPPQSVGRQKPPVRQRTRRRATTVSGAPEATGASTHPQEVHHSQRGARSHRCVNAPAGGPPQSVGRQKPPVRQRTSRRSTTVSGAPEATCVPPQSTEGHHSQRGARCHRCATIVNHTPAAICAPSHPPLRHYSQHCASFCLLYSATTTAAPRQLLVLIHRDRCAPKGPVLYHSGSCATTATSAPSAIGSKDSDLPEPRRLITFRQGPEACASPPGSSLPCCARSSCWHYWGPVSGTVPVCRGCRRDDEAPGAVTREAWKRWARGSAHWGLTESHPLGPPQAVLHPAGACQRCLGTKVCGHRQPIRPDRDYSSPFSLSLNEAGMSPTLTYIFQSR</sequence>
<name>A0AAV7P284_PLEWA</name>
<keyword evidence="3" id="KW-1185">Reference proteome</keyword>
<proteinExistence type="predicted"/>
<gene>
    <name evidence="2" type="ORF">NDU88_000888</name>
</gene>
<evidence type="ECO:0000256" key="1">
    <source>
        <dbReference type="SAM" id="MobiDB-lite"/>
    </source>
</evidence>
<evidence type="ECO:0000313" key="2">
    <source>
        <dbReference type="EMBL" id="KAJ1122400.1"/>
    </source>
</evidence>
<organism evidence="2 3">
    <name type="scientific">Pleurodeles waltl</name>
    <name type="common">Iberian ribbed newt</name>
    <dbReference type="NCBI Taxonomy" id="8319"/>
    <lineage>
        <taxon>Eukaryota</taxon>
        <taxon>Metazoa</taxon>
        <taxon>Chordata</taxon>
        <taxon>Craniata</taxon>
        <taxon>Vertebrata</taxon>
        <taxon>Euteleostomi</taxon>
        <taxon>Amphibia</taxon>
        <taxon>Batrachia</taxon>
        <taxon>Caudata</taxon>
        <taxon>Salamandroidea</taxon>
        <taxon>Salamandridae</taxon>
        <taxon>Pleurodelinae</taxon>
        <taxon>Pleurodeles</taxon>
    </lineage>
</organism>
<comment type="caution">
    <text evidence="2">The sequence shown here is derived from an EMBL/GenBank/DDBJ whole genome shotgun (WGS) entry which is preliminary data.</text>
</comment>
<accession>A0AAV7P284</accession>